<dbReference type="AlphaFoldDB" id="A0A7W9TZ32"/>
<keyword evidence="8" id="KW-0784">Thiamine biosynthesis</keyword>
<dbReference type="GO" id="GO:0009228">
    <property type="term" value="P:thiamine biosynthetic process"/>
    <property type="evidence" value="ECO:0007669"/>
    <property type="project" value="UniProtKB-KW"/>
</dbReference>
<comment type="subunit">
    <text evidence="4">Homodimer.</text>
</comment>
<evidence type="ECO:0000256" key="8">
    <source>
        <dbReference type="ARBA" id="ARBA00022977"/>
    </source>
</evidence>
<keyword evidence="5" id="KW-0808">Transferase</keyword>
<name>A0A7W9TZ32_9BURK</name>
<evidence type="ECO:0000256" key="6">
    <source>
        <dbReference type="ARBA" id="ARBA00022723"/>
    </source>
</evidence>
<keyword evidence="6" id="KW-0479">Metal-binding</keyword>
<evidence type="ECO:0000256" key="9">
    <source>
        <dbReference type="ARBA" id="ARBA00023004"/>
    </source>
</evidence>
<evidence type="ECO:0000256" key="7">
    <source>
        <dbReference type="ARBA" id="ARBA00022898"/>
    </source>
</evidence>
<keyword evidence="9" id="KW-0408">Iron</keyword>
<evidence type="ECO:0000256" key="4">
    <source>
        <dbReference type="ARBA" id="ARBA00011738"/>
    </source>
</evidence>
<dbReference type="PANTHER" id="PTHR31528:SF1">
    <property type="entry name" value="4-AMINO-5-HYDROXYMETHYL-2-METHYLPYRIMIDINE PHOSPHATE SYNTHASE THI11-RELATED"/>
    <property type="match status" value="1"/>
</dbReference>
<keyword evidence="14" id="KW-1185">Reference proteome</keyword>
<evidence type="ECO:0000313" key="14">
    <source>
        <dbReference type="Proteomes" id="UP000571554"/>
    </source>
</evidence>
<dbReference type="InterPro" id="IPR027939">
    <property type="entry name" value="NMT1/THI5"/>
</dbReference>
<dbReference type="InterPro" id="IPR015168">
    <property type="entry name" value="SsuA/THI5"/>
</dbReference>
<comment type="catalytic activity">
    <reaction evidence="11">
        <text>N(6)-(pyridoxal phosphate)-L-lysyl-[4-amino-5-hydroxymethyl-2-methylpyrimidine phosphate synthase] + L-histidyl-[4-amino-5-hydroxymethyl-2-methylpyrimidine phosphate synthase] + 2 Fe(3+) + 4 H2O = L-lysyl-[4-amino-5-hydroxymethyl-2-methylpyrimidine phosphate synthase] + (2S)-2-amino-5-hydroxy-4-oxopentanoyl-[4-amino-5-hydroxymethyl-2-methylpyrimidine phosphate synthase] + 4-amino-2-methyl-5-(phosphooxymethyl)pyrimidine + 3-oxopropanoate + 2 Fe(2+) + 2 H(+)</text>
        <dbReference type="Rhea" id="RHEA:65756"/>
        <dbReference type="Rhea" id="RHEA-COMP:16892"/>
        <dbReference type="Rhea" id="RHEA-COMP:16893"/>
        <dbReference type="Rhea" id="RHEA-COMP:16894"/>
        <dbReference type="Rhea" id="RHEA-COMP:16895"/>
        <dbReference type="ChEBI" id="CHEBI:15377"/>
        <dbReference type="ChEBI" id="CHEBI:15378"/>
        <dbReference type="ChEBI" id="CHEBI:29033"/>
        <dbReference type="ChEBI" id="CHEBI:29034"/>
        <dbReference type="ChEBI" id="CHEBI:29969"/>
        <dbReference type="ChEBI" id="CHEBI:29979"/>
        <dbReference type="ChEBI" id="CHEBI:33190"/>
        <dbReference type="ChEBI" id="CHEBI:58354"/>
        <dbReference type="ChEBI" id="CHEBI:143915"/>
        <dbReference type="ChEBI" id="CHEBI:157692"/>
    </reaction>
    <physiologicalReaction direction="left-to-right" evidence="11">
        <dbReference type="Rhea" id="RHEA:65757"/>
    </physiologicalReaction>
</comment>
<comment type="pathway">
    <text evidence="2">Cofactor biosynthesis; thiamine diphosphate biosynthesis.</text>
</comment>
<evidence type="ECO:0000256" key="2">
    <source>
        <dbReference type="ARBA" id="ARBA00004948"/>
    </source>
</evidence>
<evidence type="ECO:0000256" key="5">
    <source>
        <dbReference type="ARBA" id="ARBA00022679"/>
    </source>
</evidence>
<sequence>MTRITLMLEYFHPWTNAAGFYLARDEGWFAEAGLDLEIVVPDPARGDALAHLARHEVDFGVFPSNRLFVQREAGRPLVGIAAVNHRALETIQTVAATGIERPRDLAGRRLALNPTPRGLAMVRHLVAHDGGDPDAITIVDSGVRELAPESFIDGEADASFGSYWAWDTLLQTGVPDAQRRIWPVDEIGAPAYHSYLLGAHEDTLETRGEIVRGFLAAARRGYLAVTQEPERALPSLERVIPYFPRSLLARSLPLIASTWTHEGEWGVQRDALLHPYAQWLHQHGVLRGASQSTHAFTNAFLPDDASRQIHATEIAIHHVST</sequence>
<accession>A0A7W9TZ32</accession>
<gene>
    <name evidence="13" type="ORF">F4827_003858</name>
</gene>
<dbReference type="Proteomes" id="UP000571554">
    <property type="component" value="Unassembled WGS sequence"/>
</dbReference>
<reference evidence="13 14" key="1">
    <citation type="submission" date="2020-08" db="EMBL/GenBank/DDBJ databases">
        <title>Above-ground endophytic microbial communities from plants in different locations in the United States.</title>
        <authorList>
            <person name="Frank C."/>
        </authorList>
    </citation>
    <scope>NUCLEOTIDE SEQUENCE [LARGE SCALE GENOMIC DNA]</scope>
    <source>
        <strain evidence="13 14">WP4_2_2</strain>
    </source>
</reference>
<keyword evidence="7" id="KW-0663">Pyridoxal phosphate</keyword>
<evidence type="ECO:0000256" key="1">
    <source>
        <dbReference type="ARBA" id="ARBA00003469"/>
    </source>
</evidence>
<dbReference type="Pfam" id="PF09084">
    <property type="entry name" value="NMT1"/>
    <property type="match status" value="1"/>
</dbReference>
<evidence type="ECO:0000256" key="3">
    <source>
        <dbReference type="ARBA" id="ARBA00009406"/>
    </source>
</evidence>
<dbReference type="GO" id="GO:0016740">
    <property type="term" value="F:transferase activity"/>
    <property type="evidence" value="ECO:0007669"/>
    <property type="project" value="UniProtKB-KW"/>
</dbReference>
<proteinExistence type="inferred from homology"/>
<dbReference type="PANTHER" id="PTHR31528">
    <property type="entry name" value="4-AMINO-5-HYDROXYMETHYL-2-METHYLPYRIMIDINE PHOSPHATE SYNTHASE THI11-RELATED"/>
    <property type="match status" value="1"/>
</dbReference>
<evidence type="ECO:0000259" key="12">
    <source>
        <dbReference type="Pfam" id="PF09084"/>
    </source>
</evidence>
<evidence type="ECO:0000256" key="11">
    <source>
        <dbReference type="ARBA" id="ARBA00048179"/>
    </source>
</evidence>
<dbReference type="GO" id="GO:0046872">
    <property type="term" value="F:metal ion binding"/>
    <property type="evidence" value="ECO:0007669"/>
    <property type="project" value="UniProtKB-KW"/>
</dbReference>
<evidence type="ECO:0000313" key="13">
    <source>
        <dbReference type="EMBL" id="MBB6103999.1"/>
    </source>
</evidence>
<dbReference type="Gene3D" id="3.40.190.10">
    <property type="entry name" value="Periplasmic binding protein-like II"/>
    <property type="match status" value="2"/>
</dbReference>
<comment type="caution">
    <text evidence="13">The sequence shown here is derived from an EMBL/GenBank/DDBJ whole genome shotgun (WGS) entry which is preliminary data.</text>
</comment>
<organism evidence="13 14">
    <name type="scientific">Paraburkholderia bannensis</name>
    <dbReference type="NCBI Taxonomy" id="765414"/>
    <lineage>
        <taxon>Bacteria</taxon>
        <taxon>Pseudomonadati</taxon>
        <taxon>Pseudomonadota</taxon>
        <taxon>Betaproteobacteria</taxon>
        <taxon>Burkholderiales</taxon>
        <taxon>Burkholderiaceae</taxon>
        <taxon>Paraburkholderia</taxon>
    </lineage>
</organism>
<comment type="similarity">
    <text evidence="3">Belongs to the NMT1/THI5 family.</text>
</comment>
<dbReference type="RefSeq" id="WP_183725870.1">
    <property type="nucleotide sequence ID" value="NZ_JACHBW010000011.1"/>
</dbReference>
<feature type="domain" description="SsuA/THI5-like" evidence="12">
    <location>
        <begin position="14"/>
        <end position="232"/>
    </location>
</feature>
<comment type="function">
    <text evidence="1">Responsible for the formation of the pyrimidine heterocycle in the thiamine biosynthesis pathway. Catalyzes the formation of hydroxymethylpyrimidine phosphate (HMP-P) from histidine and pyridoxal phosphate (PLP). The protein uses PLP and the active site histidine to form HMP-P, generating an inactive enzyme. The enzyme can only undergo a single turnover, which suggests it is a suicide enzyme.</text>
</comment>
<dbReference type="EMBL" id="JACHBW010000011">
    <property type="protein sequence ID" value="MBB6103999.1"/>
    <property type="molecule type" value="Genomic_DNA"/>
</dbReference>
<evidence type="ECO:0000256" key="10">
    <source>
        <dbReference type="ARBA" id="ARBA00033171"/>
    </source>
</evidence>
<dbReference type="SUPFAM" id="SSF53850">
    <property type="entry name" value="Periplasmic binding protein-like II"/>
    <property type="match status" value="1"/>
</dbReference>
<protein>
    <recommendedName>
        <fullName evidence="10">Thiamine pyrimidine synthase</fullName>
    </recommendedName>
</protein>